<organism evidence="1 2">
    <name type="scientific">Trema orientale</name>
    <name type="common">Charcoal tree</name>
    <name type="synonym">Celtis orientalis</name>
    <dbReference type="NCBI Taxonomy" id="63057"/>
    <lineage>
        <taxon>Eukaryota</taxon>
        <taxon>Viridiplantae</taxon>
        <taxon>Streptophyta</taxon>
        <taxon>Embryophyta</taxon>
        <taxon>Tracheophyta</taxon>
        <taxon>Spermatophyta</taxon>
        <taxon>Magnoliopsida</taxon>
        <taxon>eudicotyledons</taxon>
        <taxon>Gunneridae</taxon>
        <taxon>Pentapetalae</taxon>
        <taxon>rosids</taxon>
        <taxon>fabids</taxon>
        <taxon>Rosales</taxon>
        <taxon>Cannabaceae</taxon>
        <taxon>Trema</taxon>
    </lineage>
</organism>
<dbReference type="Proteomes" id="UP000237000">
    <property type="component" value="Unassembled WGS sequence"/>
</dbReference>
<comment type="caution">
    <text evidence="1">The sequence shown here is derived from an EMBL/GenBank/DDBJ whole genome shotgun (WGS) entry which is preliminary data.</text>
</comment>
<gene>
    <name evidence="1" type="ORF">TorRG33x02_227190</name>
</gene>
<dbReference type="EMBL" id="JXTC01000215">
    <property type="protein sequence ID" value="PON81527.1"/>
    <property type="molecule type" value="Genomic_DNA"/>
</dbReference>
<evidence type="ECO:0000313" key="2">
    <source>
        <dbReference type="Proteomes" id="UP000237000"/>
    </source>
</evidence>
<accession>A0A2P5E7K4</accession>
<feature type="non-terminal residue" evidence="1">
    <location>
        <position position="73"/>
    </location>
</feature>
<proteinExistence type="predicted"/>
<dbReference type="InParanoid" id="A0A2P5E7K4"/>
<dbReference type="AlphaFoldDB" id="A0A2P5E7K4"/>
<protein>
    <submittedName>
        <fullName evidence="1">Uncharacterized protein</fullName>
    </submittedName>
</protein>
<reference evidence="2" key="1">
    <citation type="submission" date="2016-06" db="EMBL/GenBank/DDBJ databases">
        <title>Parallel loss of symbiosis genes in relatives of nitrogen-fixing non-legume Parasponia.</title>
        <authorList>
            <person name="Van Velzen R."/>
            <person name="Holmer R."/>
            <person name="Bu F."/>
            <person name="Rutten L."/>
            <person name="Van Zeijl A."/>
            <person name="Liu W."/>
            <person name="Santuari L."/>
            <person name="Cao Q."/>
            <person name="Sharma T."/>
            <person name="Shen D."/>
            <person name="Roswanjaya Y."/>
            <person name="Wardhani T."/>
            <person name="Kalhor M.S."/>
            <person name="Jansen J."/>
            <person name="Van den Hoogen J."/>
            <person name="Gungor B."/>
            <person name="Hartog M."/>
            <person name="Hontelez J."/>
            <person name="Verver J."/>
            <person name="Yang W.-C."/>
            <person name="Schijlen E."/>
            <person name="Repin R."/>
            <person name="Schilthuizen M."/>
            <person name="Schranz E."/>
            <person name="Heidstra R."/>
            <person name="Miyata K."/>
            <person name="Fedorova E."/>
            <person name="Kohlen W."/>
            <person name="Bisseling T."/>
            <person name="Smit S."/>
            <person name="Geurts R."/>
        </authorList>
    </citation>
    <scope>NUCLEOTIDE SEQUENCE [LARGE SCALE GENOMIC DNA]</scope>
    <source>
        <strain evidence="2">cv. RG33-2</strain>
    </source>
</reference>
<keyword evidence="2" id="KW-1185">Reference proteome</keyword>
<evidence type="ECO:0000313" key="1">
    <source>
        <dbReference type="EMBL" id="PON81527.1"/>
    </source>
</evidence>
<name>A0A2P5E7K4_TREOI</name>
<sequence>MIIRTARIEESKFEASFRGDQGSLSPMDSLSLKSHFHFRLLPLFIFSALMKSRAPRHEVETSAATDVHSTRPK</sequence>